<organism evidence="11 12">
    <name type="scientific">Chroogloeocystis siderophila 5.2 s.c.1</name>
    <dbReference type="NCBI Taxonomy" id="247279"/>
    <lineage>
        <taxon>Bacteria</taxon>
        <taxon>Bacillati</taxon>
        <taxon>Cyanobacteriota</taxon>
        <taxon>Cyanophyceae</taxon>
        <taxon>Oscillatoriophycideae</taxon>
        <taxon>Chroococcales</taxon>
        <taxon>Chroococcaceae</taxon>
        <taxon>Chroogloeocystis</taxon>
    </lineage>
</organism>
<keyword evidence="6 10" id="KW-0560">Oxidoreductase</keyword>
<sequence>MQKITPTSFEYNPFGTGTRTCIGAAFAMMEIKILLAMLLQRFRLQCLSQTKIDRTGLIVMAPKYQMPMITHKQDGCVTQAIASIHGNVRDMVQPPS</sequence>
<evidence type="ECO:0000313" key="12">
    <source>
        <dbReference type="Proteomes" id="UP000185984"/>
    </source>
</evidence>
<dbReference type="GO" id="GO:0005506">
    <property type="term" value="F:iron ion binding"/>
    <property type="evidence" value="ECO:0007669"/>
    <property type="project" value="InterPro"/>
</dbReference>
<comment type="caution">
    <text evidence="11">The sequence shown here is derived from an EMBL/GenBank/DDBJ whole genome shotgun (WGS) entry which is preliminary data.</text>
</comment>
<dbReference type="InterPro" id="IPR036396">
    <property type="entry name" value="Cyt_P450_sf"/>
</dbReference>
<dbReference type="Proteomes" id="UP000185984">
    <property type="component" value="Unassembled WGS sequence"/>
</dbReference>
<evidence type="ECO:0000256" key="7">
    <source>
        <dbReference type="ARBA" id="ARBA00023004"/>
    </source>
</evidence>
<dbReference type="GO" id="GO:0004497">
    <property type="term" value="F:monooxygenase activity"/>
    <property type="evidence" value="ECO:0007669"/>
    <property type="project" value="UniProtKB-KW"/>
</dbReference>
<keyword evidence="3" id="KW-0812">Transmembrane</keyword>
<keyword evidence="4 9" id="KW-0479">Metal-binding</keyword>
<evidence type="ECO:0000256" key="1">
    <source>
        <dbReference type="ARBA" id="ARBA00004370"/>
    </source>
</evidence>
<gene>
    <name evidence="11" type="ORF">NIES1031_01255</name>
</gene>
<dbReference type="AlphaFoldDB" id="A0A1U7I003"/>
<evidence type="ECO:0008006" key="13">
    <source>
        <dbReference type="Google" id="ProtNLM"/>
    </source>
</evidence>
<protein>
    <recommendedName>
        <fullName evidence="13">Cytochrome</fullName>
    </recommendedName>
</protein>
<dbReference type="InterPro" id="IPR002401">
    <property type="entry name" value="Cyt_P450_E_grp-I"/>
</dbReference>
<evidence type="ECO:0000256" key="5">
    <source>
        <dbReference type="ARBA" id="ARBA00022989"/>
    </source>
</evidence>
<evidence type="ECO:0000256" key="2">
    <source>
        <dbReference type="ARBA" id="ARBA00022617"/>
    </source>
</evidence>
<dbReference type="Gene3D" id="1.10.630.10">
    <property type="entry name" value="Cytochrome P450"/>
    <property type="match status" value="1"/>
</dbReference>
<evidence type="ECO:0000256" key="6">
    <source>
        <dbReference type="ARBA" id="ARBA00023002"/>
    </source>
</evidence>
<dbReference type="EMBL" id="MRCC01000001">
    <property type="protein sequence ID" value="OKH29242.1"/>
    <property type="molecule type" value="Genomic_DNA"/>
</dbReference>
<comment type="cofactor">
    <cofactor evidence="9">
        <name>heme</name>
        <dbReference type="ChEBI" id="CHEBI:30413"/>
    </cofactor>
</comment>
<proteinExistence type="inferred from homology"/>
<dbReference type="PROSITE" id="PS00086">
    <property type="entry name" value="CYTOCHROME_P450"/>
    <property type="match status" value="1"/>
</dbReference>
<dbReference type="STRING" id="247279.NIES1031_01255"/>
<dbReference type="PRINTS" id="PR00463">
    <property type="entry name" value="EP450I"/>
</dbReference>
<evidence type="ECO:0000256" key="9">
    <source>
        <dbReference type="PIRSR" id="PIRSR602401-1"/>
    </source>
</evidence>
<comment type="subcellular location">
    <subcellularLocation>
        <location evidence="1">Membrane</location>
    </subcellularLocation>
</comment>
<comment type="similarity">
    <text evidence="10">Belongs to the cytochrome P450 family.</text>
</comment>
<dbReference type="GO" id="GO:0016705">
    <property type="term" value="F:oxidoreductase activity, acting on paired donors, with incorporation or reduction of molecular oxygen"/>
    <property type="evidence" value="ECO:0007669"/>
    <property type="project" value="InterPro"/>
</dbReference>
<keyword evidence="7 9" id="KW-0408">Iron</keyword>
<dbReference type="InterPro" id="IPR017972">
    <property type="entry name" value="Cyt_P450_CS"/>
</dbReference>
<dbReference type="GO" id="GO:0020037">
    <property type="term" value="F:heme binding"/>
    <property type="evidence" value="ECO:0007669"/>
    <property type="project" value="InterPro"/>
</dbReference>
<evidence type="ECO:0000256" key="10">
    <source>
        <dbReference type="RuleBase" id="RU000461"/>
    </source>
</evidence>
<evidence type="ECO:0000256" key="3">
    <source>
        <dbReference type="ARBA" id="ARBA00022692"/>
    </source>
</evidence>
<accession>A0A1U7I003</accession>
<reference evidence="11 12" key="1">
    <citation type="submission" date="2016-11" db="EMBL/GenBank/DDBJ databases">
        <title>Draft Genome Sequences of Nine Cyanobacterial Strains from Diverse Habitats.</title>
        <authorList>
            <person name="Zhu T."/>
            <person name="Hou S."/>
            <person name="Lu X."/>
            <person name="Hess W.R."/>
        </authorList>
    </citation>
    <scope>NUCLEOTIDE SEQUENCE [LARGE SCALE GENOMIC DNA]</scope>
    <source>
        <strain evidence="11 12">5.2 s.c.1</strain>
    </source>
</reference>
<dbReference type="Pfam" id="PF00067">
    <property type="entry name" value="p450"/>
    <property type="match status" value="1"/>
</dbReference>
<keyword evidence="5" id="KW-1133">Transmembrane helix</keyword>
<keyword evidence="8" id="KW-0472">Membrane</keyword>
<evidence type="ECO:0000256" key="4">
    <source>
        <dbReference type="ARBA" id="ARBA00022723"/>
    </source>
</evidence>
<evidence type="ECO:0000256" key="8">
    <source>
        <dbReference type="ARBA" id="ARBA00023136"/>
    </source>
</evidence>
<keyword evidence="12" id="KW-1185">Reference proteome</keyword>
<dbReference type="PANTHER" id="PTHR24282:SF211">
    <property type="entry name" value="CYTOCHROME P450-RELATED"/>
    <property type="match status" value="1"/>
</dbReference>
<dbReference type="InterPro" id="IPR050665">
    <property type="entry name" value="Cytochrome_P450_Monooxygen"/>
</dbReference>
<keyword evidence="10" id="KW-0503">Monooxygenase</keyword>
<dbReference type="SUPFAM" id="SSF48264">
    <property type="entry name" value="Cytochrome P450"/>
    <property type="match status" value="1"/>
</dbReference>
<feature type="binding site" description="axial binding residue" evidence="9">
    <location>
        <position position="21"/>
    </location>
    <ligand>
        <name>heme</name>
        <dbReference type="ChEBI" id="CHEBI:30413"/>
    </ligand>
    <ligandPart>
        <name>Fe</name>
        <dbReference type="ChEBI" id="CHEBI:18248"/>
    </ligandPart>
</feature>
<dbReference type="GO" id="GO:0016020">
    <property type="term" value="C:membrane"/>
    <property type="evidence" value="ECO:0007669"/>
    <property type="project" value="UniProtKB-SubCell"/>
</dbReference>
<keyword evidence="2 9" id="KW-0349">Heme</keyword>
<name>A0A1U7I003_9CHRO</name>
<dbReference type="InterPro" id="IPR001128">
    <property type="entry name" value="Cyt_P450"/>
</dbReference>
<dbReference type="PANTHER" id="PTHR24282">
    <property type="entry name" value="CYTOCHROME P450 FAMILY MEMBER"/>
    <property type="match status" value="1"/>
</dbReference>
<evidence type="ECO:0000313" key="11">
    <source>
        <dbReference type="EMBL" id="OKH29242.1"/>
    </source>
</evidence>